<proteinExistence type="inferred from homology"/>
<dbReference type="GO" id="GO:0016405">
    <property type="term" value="F:CoA-ligase activity"/>
    <property type="evidence" value="ECO:0000318"/>
    <property type="project" value="GO_Central"/>
</dbReference>
<dbReference type="CTD" id="6749710"/>
<dbReference type="PANTHER" id="PTHR24096">
    <property type="entry name" value="LONG-CHAIN-FATTY-ACID--COA LIGASE"/>
    <property type="match status" value="1"/>
</dbReference>
<evidence type="ECO:0000256" key="5">
    <source>
        <dbReference type="ARBA" id="ARBA00022840"/>
    </source>
</evidence>
<evidence type="ECO:0000256" key="4">
    <source>
        <dbReference type="ARBA" id="ARBA00022741"/>
    </source>
</evidence>
<sequence>MAEEFIVNSPMSDVHPPTNVSLYQFICGNFDRYGDKPAITHAATAQTLSYRDLGLQIRQCGSALRRLGFKKGDILALFSPNHPQYAVLLLAVTAIGGIVTTINPLYTADEVTKQMKLSSAQYLFAYPTNADVALKVTSRIGAYVFGHVKGLKSFNELMKDDGSFFKMDDTIRPMQDTVVIPYSSGTTGIPKGVMLTHYNLIANSLQLMHPDIKAFDNDRPSLGLLPWYHIYGLVVILLSGLRTGAHLISLERFEPELFLGSIQKYKIKYACLVPPLYVFLAKDPLVEKFDLSSLQETICGAAPLDSDLSQSVKERAKISLLRQAYGMTELSPISHLVKRADEKKFGAIGVCAPNTKAKVVDEDGKSLPQHERGELCIRGPQVMKGYFRNEKATALTIDKDGWLHTGDIAYYDEDGYFYIVDRLKELIKYKGFQVPPAELEALLLTNEKIADAAVIGRPDLEAGELPMAFIVKKSEISKEEIIEFVKSKVSPHKYLRGGIEFADIIPKSASGKILRRELRKRVAELTKLQSKL</sequence>
<dbReference type="STRING" id="10228.B3RJA0"/>
<dbReference type="RefSeq" id="XP_002108496.1">
    <property type="nucleotide sequence ID" value="XM_002108460.1"/>
</dbReference>
<dbReference type="KEGG" id="tad:TRIADDRAFT_19929"/>
<evidence type="ECO:0000259" key="11">
    <source>
        <dbReference type="Pfam" id="PF13193"/>
    </source>
</evidence>
<dbReference type="OMA" id="RQIMNDG"/>
<dbReference type="EMBL" id="DS985241">
    <property type="protein sequence ID" value="EDV29294.1"/>
    <property type="molecule type" value="Genomic_DNA"/>
</dbReference>
<dbReference type="AlphaFoldDB" id="B3RJA0"/>
<evidence type="ECO:0000256" key="8">
    <source>
        <dbReference type="ARBA" id="ARBA00048497"/>
    </source>
</evidence>
<evidence type="ECO:0000256" key="7">
    <source>
        <dbReference type="ARBA" id="ARBA00023262"/>
    </source>
</evidence>
<dbReference type="PROSITE" id="PS00455">
    <property type="entry name" value="AMP_BINDING"/>
    <property type="match status" value="1"/>
</dbReference>
<dbReference type="PANTHER" id="PTHR24096:SF422">
    <property type="entry name" value="BCDNA.GH02901"/>
    <property type="match status" value="1"/>
</dbReference>
<gene>
    <name evidence="12" type="ORF">TRIADDRAFT_19929</name>
</gene>
<feature type="transmembrane region" description="Helical" evidence="9">
    <location>
        <begin position="85"/>
        <end position="106"/>
    </location>
</feature>
<name>B3RJA0_TRIAD</name>
<dbReference type="HOGENOM" id="CLU_000022_59_2_1"/>
<dbReference type="PhylomeDB" id="B3RJA0"/>
<dbReference type="InterPro" id="IPR000873">
    <property type="entry name" value="AMP-dep_synth/lig_dom"/>
</dbReference>
<dbReference type="InterPro" id="IPR025110">
    <property type="entry name" value="AMP-bd_C"/>
</dbReference>
<evidence type="ECO:0000256" key="6">
    <source>
        <dbReference type="ARBA" id="ARBA00023223"/>
    </source>
</evidence>
<evidence type="ECO:0000259" key="10">
    <source>
        <dbReference type="Pfam" id="PF00501"/>
    </source>
</evidence>
<dbReference type="FunCoup" id="B3RJA0">
    <property type="interactions" value="751"/>
</dbReference>
<dbReference type="Gene3D" id="3.30.300.30">
    <property type="match status" value="1"/>
</dbReference>
<keyword evidence="7" id="KW-0599">Photoprotein</keyword>
<keyword evidence="4" id="KW-0547">Nucleotide-binding</keyword>
<dbReference type="FunFam" id="3.30.300.30:FF:000007">
    <property type="entry name" value="4-coumarate--CoA ligase 2"/>
    <property type="match status" value="1"/>
</dbReference>
<keyword evidence="9" id="KW-0472">Membrane</keyword>
<keyword evidence="9" id="KW-1133">Transmembrane helix</keyword>
<feature type="domain" description="AMP-binding enzyme C-terminal" evidence="11">
    <location>
        <begin position="438"/>
        <end position="512"/>
    </location>
</feature>
<evidence type="ECO:0000256" key="2">
    <source>
        <dbReference type="ARBA" id="ARBA00012532"/>
    </source>
</evidence>
<dbReference type="eggNOG" id="KOG1176">
    <property type="taxonomic scope" value="Eukaryota"/>
</dbReference>
<dbReference type="FunFam" id="3.40.50.12780:FF:000003">
    <property type="entry name" value="Long-chain-fatty-acid--CoA ligase FadD"/>
    <property type="match status" value="1"/>
</dbReference>
<dbReference type="GO" id="GO:0005524">
    <property type="term" value="F:ATP binding"/>
    <property type="evidence" value="ECO:0007669"/>
    <property type="project" value="UniProtKB-KW"/>
</dbReference>
<dbReference type="Pfam" id="PF13193">
    <property type="entry name" value="AMP-binding_C"/>
    <property type="match status" value="1"/>
</dbReference>
<dbReference type="InterPro" id="IPR042099">
    <property type="entry name" value="ANL_N_sf"/>
</dbReference>
<keyword evidence="13" id="KW-1185">Reference proteome</keyword>
<dbReference type="EC" id="1.13.12.7" evidence="2"/>
<evidence type="ECO:0000313" key="12">
    <source>
        <dbReference type="EMBL" id="EDV29294.1"/>
    </source>
</evidence>
<accession>B3RJA0</accession>
<dbReference type="GO" id="GO:0008218">
    <property type="term" value="P:bioluminescence"/>
    <property type="evidence" value="ECO:0007669"/>
    <property type="project" value="UniProtKB-KW"/>
</dbReference>
<reference evidence="12 13" key="1">
    <citation type="journal article" date="2008" name="Nature">
        <title>The Trichoplax genome and the nature of placozoans.</title>
        <authorList>
            <person name="Srivastava M."/>
            <person name="Begovic E."/>
            <person name="Chapman J."/>
            <person name="Putnam N.H."/>
            <person name="Hellsten U."/>
            <person name="Kawashima T."/>
            <person name="Kuo A."/>
            <person name="Mitros T."/>
            <person name="Salamov A."/>
            <person name="Carpenter M.L."/>
            <person name="Signorovitch A.Y."/>
            <person name="Moreno M.A."/>
            <person name="Kamm K."/>
            <person name="Grimwood J."/>
            <person name="Schmutz J."/>
            <person name="Shapiro H."/>
            <person name="Grigoriev I.V."/>
            <person name="Buss L.W."/>
            <person name="Schierwater B."/>
            <person name="Dellaporta S.L."/>
            <person name="Rokhsar D.S."/>
        </authorList>
    </citation>
    <scope>NUCLEOTIDE SEQUENCE [LARGE SCALE GENOMIC DNA]</scope>
    <source>
        <strain evidence="12 13">Grell-BS-1999</strain>
    </source>
</reference>
<keyword evidence="5" id="KW-0067">ATP-binding</keyword>
<evidence type="ECO:0000256" key="3">
    <source>
        <dbReference type="ARBA" id="ARBA00019043"/>
    </source>
</evidence>
<evidence type="ECO:0000256" key="9">
    <source>
        <dbReference type="SAM" id="Phobius"/>
    </source>
</evidence>
<dbReference type="OrthoDB" id="10253869at2759"/>
<dbReference type="InterPro" id="IPR020845">
    <property type="entry name" value="AMP-binding_CS"/>
</dbReference>
<dbReference type="InterPro" id="IPR045851">
    <property type="entry name" value="AMP-bd_C_sf"/>
</dbReference>
<evidence type="ECO:0000256" key="1">
    <source>
        <dbReference type="ARBA" id="ARBA00006432"/>
    </source>
</evidence>
<dbReference type="Proteomes" id="UP000009022">
    <property type="component" value="Unassembled WGS sequence"/>
</dbReference>
<comment type="similarity">
    <text evidence="1">Belongs to the ATP-dependent AMP-binding enzyme family.</text>
</comment>
<dbReference type="Gene3D" id="3.40.50.12780">
    <property type="entry name" value="N-terminal domain of ligase-like"/>
    <property type="match status" value="1"/>
</dbReference>
<organism evidence="12 13">
    <name type="scientific">Trichoplax adhaerens</name>
    <name type="common">Trichoplax reptans</name>
    <dbReference type="NCBI Taxonomy" id="10228"/>
    <lineage>
        <taxon>Eukaryota</taxon>
        <taxon>Metazoa</taxon>
        <taxon>Placozoa</taxon>
        <taxon>Uniplacotomia</taxon>
        <taxon>Trichoplacea</taxon>
        <taxon>Trichoplacidae</taxon>
        <taxon>Trichoplax</taxon>
    </lineage>
</organism>
<dbReference type="InParanoid" id="B3RJA0"/>
<feature type="transmembrane region" description="Helical" evidence="9">
    <location>
        <begin position="222"/>
        <end position="241"/>
    </location>
</feature>
<keyword evidence="6" id="KW-0455">Luminescence</keyword>
<feature type="domain" description="AMP-dependent synthetase/ligase" evidence="10">
    <location>
        <begin position="31"/>
        <end position="387"/>
    </location>
</feature>
<comment type="catalytic activity">
    <reaction evidence="8">
        <text>firefly D-luciferin + ATP + O2 = firefly oxyluciferin + hnu + AMP + CO2 + diphosphate</text>
        <dbReference type="Rhea" id="RHEA:10732"/>
        <dbReference type="ChEBI" id="CHEBI:15379"/>
        <dbReference type="ChEBI" id="CHEBI:16526"/>
        <dbReference type="ChEBI" id="CHEBI:16792"/>
        <dbReference type="ChEBI" id="CHEBI:30212"/>
        <dbReference type="ChEBI" id="CHEBI:30616"/>
        <dbReference type="ChEBI" id="CHEBI:33019"/>
        <dbReference type="ChEBI" id="CHEBI:58038"/>
        <dbReference type="ChEBI" id="CHEBI:456215"/>
        <dbReference type="EC" id="1.13.12.7"/>
    </reaction>
</comment>
<keyword evidence="9" id="KW-0812">Transmembrane</keyword>
<dbReference type="Pfam" id="PF00501">
    <property type="entry name" value="AMP-binding"/>
    <property type="match status" value="1"/>
</dbReference>
<dbReference type="SUPFAM" id="SSF56801">
    <property type="entry name" value="Acetyl-CoA synthetase-like"/>
    <property type="match status" value="1"/>
</dbReference>
<dbReference type="GeneID" id="6749710"/>
<evidence type="ECO:0000313" key="13">
    <source>
        <dbReference type="Proteomes" id="UP000009022"/>
    </source>
</evidence>
<protein>
    <recommendedName>
        <fullName evidence="3">Luciferin 4-monooxygenase</fullName>
        <ecNumber evidence="2">1.13.12.7</ecNumber>
    </recommendedName>
</protein>